<evidence type="ECO:0000256" key="4">
    <source>
        <dbReference type="ARBA" id="ARBA00023121"/>
    </source>
</evidence>
<accession>A0A2N5T9R4</accession>
<protein>
    <submittedName>
        <fullName evidence="6">Uncharacterized protein</fullName>
    </submittedName>
</protein>
<evidence type="ECO:0000256" key="3">
    <source>
        <dbReference type="ARBA" id="ARBA00022927"/>
    </source>
</evidence>
<dbReference type="GO" id="GO:0008289">
    <property type="term" value="F:lipid binding"/>
    <property type="evidence" value="ECO:0007669"/>
    <property type="project" value="UniProtKB-KW"/>
</dbReference>
<keyword evidence="7" id="KW-1185">Reference proteome</keyword>
<evidence type="ECO:0000313" key="7">
    <source>
        <dbReference type="Proteomes" id="UP000235388"/>
    </source>
</evidence>
<dbReference type="STRING" id="200324.A0A2N5T9R4"/>
<gene>
    <name evidence="6" type="ORF">PCANC_28648</name>
</gene>
<comment type="similarity">
    <text evidence="1">Belongs to the sorting nexin family.</text>
</comment>
<keyword evidence="2" id="KW-0813">Transport</keyword>
<name>A0A2N5T9R4_9BASI</name>
<dbReference type="Proteomes" id="UP000235388">
    <property type="component" value="Unassembled WGS sequence"/>
</dbReference>
<comment type="caution">
    <text evidence="6">The sequence shown here is derived from an EMBL/GenBank/DDBJ whole genome shotgun (WGS) entry which is preliminary data.</text>
</comment>
<evidence type="ECO:0000313" key="6">
    <source>
        <dbReference type="EMBL" id="PLW22243.1"/>
    </source>
</evidence>
<evidence type="ECO:0000256" key="1">
    <source>
        <dbReference type="ARBA" id="ARBA00010883"/>
    </source>
</evidence>
<dbReference type="OrthoDB" id="289314at2759"/>
<dbReference type="AlphaFoldDB" id="A0A2N5T9R4"/>
<organism evidence="6 7">
    <name type="scientific">Puccinia coronata f. sp. avenae</name>
    <dbReference type="NCBI Taxonomy" id="200324"/>
    <lineage>
        <taxon>Eukaryota</taxon>
        <taxon>Fungi</taxon>
        <taxon>Dikarya</taxon>
        <taxon>Basidiomycota</taxon>
        <taxon>Pucciniomycotina</taxon>
        <taxon>Pucciniomycetes</taxon>
        <taxon>Pucciniales</taxon>
        <taxon>Pucciniaceae</taxon>
        <taxon>Puccinia</taxon>
    </lineage>
</organism>
<feature type="coiled-coil region" evidence="5">
    <location>
        <begin position="256"/>
        <end position="286"/>
    </location>
</feature>
<dbReference type="EMBL" id="PGCJ01000768">
    <property type="protein sequence ID" value="PLW22243.1"/>
    <property type="molecule type" value="Genomic_DNA"/>
</dbReference>
<evidence type="ECO:0000256" key="5">
    <source>
        <dbReference type="SAM" id="Coils"/>
    </source>
</evidence>
<keyword evidence="5" id="KW-0175">Coiled coil</keyword>
<sequence length="406" mass="45118">MFRWSQVDPSVVPHSLGLSFYRRFSTPNSASLLLAFPSALLNYTSFQRWQLRFCRNKLLLSPSLAMANDATTWQRHLSTPPNLPICLALLLVLWQFLAQDVSRSEVLQQPPLTNLSKNPMKAPAHNPSNPDLQALFSHLPVPSSSSVRPQDPNQCFLDSKVFTQKFSSHLTNSLEKINRRLMKLWQVYAVNQAKLGGVLNGFFLVKGSVIGDGQLTTQETAEATSTAIERTGQAIDATHVSTNAMQAQFEMARDILDTKRLVLEDLERSKSEAQRLESALNRVQQLDLERSKESSKTFDPNSATSHVIGSLGPLVALVHVPPVPTRLAVPPDQLVLPNNHEPRLRILAAQSEHKLVDEHVQKLPQPVSLVLSIHNVTVVPLIKGSLITPFTAKQLGDILQQTIEML</sequence>
<dbReference type="PANTHER" id="PTHR46979">
    <property type="entry name" value="SORTING NEXIN-41"/>
    <property type="match status" value="1"/>
</dbReference>
<proteinExistence type="inferred from homology"/>
<dbReference type="InterPro" id="IPR051079">
    <property type="entry name" value="Sorting_Nexin_Autophagy"/>
</dbReference>
<evidence type="ECO:0000256" key="2">
    <source>
        <dbReference type="ARBA" id="ARBA00022448"/>
    </source>
</evidence>
<dbReference type="PANTHER" id="PTHR46979:SF2">
    <property type="entry name" value="SORTING NEXIN-41"/>
    <property type="match status" value="1"/>
</dbReference>
<reference evidence="6 7" key="1">
    <citation type="submission" date="2017-11" db="EMBL/GenBank/DDBJ databases">
        <title>De novo assembly and phasing of dikaryotic genomes from two isolates of Puccinia coronata f. sp. avenae, the causal agent of oat crown rust.</title>
        <authorList>
            <person name="Miller M.E."/>
            <person name="Zhang Y."/>
            <person name="Omidvar V."/>
            <person name="Sperschneider J."/>
            <person name="Schwessinger B."/>
            <person name="Raley C."/>
            <person name="Palmer J.M."/>
            <person name="Garnica D."/>
            <person name="Upadhyaya N."/>
            <person name="Rathjen J."/>
            <person name="Taylor J.M."/>
            <person name="Park R.F."/>
            <person name="Dodds P.N."/>
            <person name="Hirsch C.D."/>
            <person name="Kianian S.F."/>
            <person name="Figueroa M."/>
        </authorList>
    </citation>
    <scope>NUCLEOTIDE SEQUENCE [LARGE SCALE GENOMIC DNA]</scope>
    <source>
        <strain evidence="6">12NC29</strain>
    </source>
</reference>
<keyword evidence="4" id="KW-0446">Lipid-binding</keyword>
<keyword evidence="3" id="KW-0653">Protein transport</keyword>
<dbReference type="GO" id="GO:0015031">
    <property type="term" value="P:protein transport"/>
    <property type="evidence" value="ECO:0007669"/>
    <property type="project" value="UniProtKB-KW"/>
</dbReference>